<evidence type="ECO:0000313" key="1">
    <source>
        <dbReference type="EMBL" id="KAJ8045610.1"/>
    </source>
</evidence>
<gene>
    <name evidence="1" type="ORF">HOLleu_08649</name>
</gene>
<sequence length="193" mass="22238">MTLEHHVTNLCRSANCQLRKISQMRKYLDSKSCEILVHAFITSRLDFLNSLLHGLPESAIQKLQKIQNTAARIVKRKGRNCHITPILKELHWLPISSRIQYKLLLLAFRAYALGEPKYLSQLLLPYIPTRPLRSSCKSYLSVPKLRLKTYGCRSFQYCASSLWNSLPDDLRACSQLSVFKGLLKTHLFNTAYT</sequence>
<name>A0A9Q1CIM6_HOLLE</name>
<organism evidence="1 2">
    <name type="scientific">Holothuria leucospilota</name>
    <name type="common">Black long sea cucumber</name>
    <name type="synonym">Mertensiothuria leucospilota</name>
    <dbReference type="NCBI Taxonomy" id="206669"/>
    <lineage>
        <taxon>Eukaryota</taxon>
        <taxon>Metazoa</taxon>
        <taxon>Echinodermata</taxon>
        <taxon>Eleutherozoa</taxon>
        <taxon>Echinozoa</taxon>
        <taxon>Holothuroidea</taxon>
        <taxon>Aspidochirotacea</taxon>
        <taxon>Aspidochirotida</taxon>
        <taxon>Holothuriidae</taxon>
        <taxon>Holothuria</taxon>
    </lineage>
</organism>
<reference evidence="1" key="1">
    <citation type="submission" date="2021-10" db="EMBL/GenBank/DDBJ databases">
        <title>Tropical sea cucumber genome reveals ecological adaptation and Cuvierian tubules defense mechanism.</title>
        <authorList>
            <person name="Chen T."/>
        </authorList>
    </citation>
    <scope>NUCLEOTIDE SEQUENCE</scope>
    <source>
        <strain evidence="1">Nanhai2018</strain>
        <tissue evidence="1">Muscle</tissue>
    </source>
</reference>
<accession>A0A9Q1CIM6</accession>
<protein>
    <submittedName>
        <fullName evidence="1">Uncharacterized protein</fullName>
    </submittedName>
</protein>
<evidence type="ECO:0000313" key="2">
    <source>
        <dbReference type="Proteomes" id="UP001152320"/>
    </source>
</evidence>
<comment type="caution">
    <text evidence="1">The sequence shown here is derived from an EMBL/GenBank/DDBJ whole genome shotgun (WGS) entry which is preliminary data.</text>
</comment>
<keyword evidence="2" id="KW-1185">Reference proteome</keyword>
<dbReference type="OrthoDB" id="10047558at2759"/>
<dbReference type="Proteomes" id="UP001152320">
    <property type="component" value="Chromosome 3"/>
</dbReference>
<dbReference type="EMBL" id="JAIZAY010000003">
    <property type="protein sequence ID" value="KAJ8045610.1"/>
    <property type="molecule type" value="Genomic_DNA"/>
</dbReference>
<dbReference type="PANTHER" id="PTHR33332">
    <property type="entry name" value="REVERSE TRANSCRIPTASE DOMAIN-CONTAINING PROTEIN"/>
    <property type="match status" value="1"/>
</dbReference>
<dbReference type="AlphaFoldDB" id="A0A9Q1CIM6"/>
<proteinExistence type="predicted"/>